<keyword evidence="9" id="KW-0479">Metal-binding</keyword>
<feature type="binding site" evidence="9">
    <location>
        <position position="109"/>
    </location>
    <ligand>
        <name>Mg(2+)</name>
        <dbReference type="ChEBI" id="CHEBI:18420"/>
        <label>1</label>
    </ligand>
</feature>
<dbReference type="FunFam" id="3.40.1030.10:FF:000002">
    <property type="entry name" value="Anthranilate phosphoribosyltransferase"/>
    <property type="match status" value="1"/>
</dbReference>
<comment type="function">
    <text evidence="9">Catalyzes the transfer of the phosphoribosyl group of 5-phosphorylribose-1-pyrophosphate (PRPP) to anthranilate to yield N-(5'-phosphoribosyl)-anthranilate (PRA).</text>
</comment>
<dbReference type="GO" id="GO:0004048">
    <property type="term" value="F:anthranilate phosphoribosyltransferase activity"/>
    <property type="evidence" value="ECO:0007669"/>
    <property type="project" value="UniProtKB-UniRule"/>
</dbReference>
<evidence type="ECO:0000256" key="9">
    <source>
        <dbReference type="HAMAP-Rule" id="MF_00211"/>
    </source>
</evidence>
<feature type="binding site" evidence="9">
    <location>
        <position position="128"/>
    </location>
    <ligand>
        <name>anthranilate</name>
        <dbReference type="ChEBI" id="CHEBI:16567"/>
        <label>1</label>
    </ligand>
</feature>
<evidence type="ECO:0000259" key="11">
    <source>
        <dbReference type="Pfam" id="PF00591"/>
    </source>
</evidence>
<evidence type="ECO:0000256" key="3">
    <source>
        <dbReference type="ARBA" id="ARBA00022676"/>
    </source>
</evidence>
<evidence type="ECO:0000256" key="2">
    <source>
        <dbReference type="ARBA" id="ARBA00022605"/>
    </source>
</evidence>
<evidence type="ECO:0000313" key="13">
    <source>
        <dbReference type="EMBL" id="MBB3764770.1"/>
    </source>
</evidence>
<evidence type="ECO:0000256" key="10">
    <source>
        <dbReference type="SAM" id="MobiDB-lite"/>
    </source>
</evidence>
<name>A0A839Z2A3_9SPHN</name>
<dbReference type="AlphaFoldDB" id="A0A839Z2A3"/>
<dbReference type="GO" id="GO:0000287">
    <property type="term" value="F:magnesium ion binding"/>
    <property type="evidence" value="ECO:0007669"/>
    <property type="project" value="UniProtKB-UniRule"/>
</dbReference>
<evidence type="ECO:0000256" key="4">
    <source>
        <dbReference type="ARBA" id="ARBA00022679"/>
    </source>
</evidence>
<protein>
    <recommendedName>
        <fullName evidence="9">Anthranilate phosphoribosyltransferase</fullName>
        <ecNumber evidence="9">2.4.2.18</ecNumber>
    </recommendedName>
</protein>
<feature type="domain" description="Glycosyl transferase family 3" evidence="11">
    <location>
        <begin position="94"/>
        <end position="340"/>
    </location>
</feature>
<dbReference type="PANTHER" id="PTHR43285:SF2">
    <property type="entry name" value="ANTHRANILATE PHOSPHORIBOSYLTRANSFERASE"/>
    <property type="match status" value="1"/>
</dbReference>
<comment type="catalytic activity">
    <reaction evidence="7 9">
        <text>N-(5-phospho-beta-D-ribosyl)anthranilate + diphosphate = 5-phospho-alpha-D-ribose 1-diphosphate + anthranilate</text>
        <dbReference type="Rhea" id="RHEA:11768"/>
        <dbReference type="ChEBI" id="CHEBI:16567"/>
        <dbReference type="ChEBI" id="CHEBI:18277"/>
        <dbReference type="ChEBI" id="CHEBI:33019"/>
        <dbReference type="ChEBI" id="CHEBI:58017"/>
        <dbReference type="EC" id="2.4.2.18"/>
    </reaction>
</comment>
<dbReference type="HAMAP" id="MF_00211">
    <property type="entry name" value="TrpD"/>
    <property type="match status" value="1"/>
</dbReference>
<feature type="binding site" evidence="9">
    <location>
        <position position="242"/>
    </location>
    <ligand>
        <name>Mg(2+)</name>
        <dbReference type="ChEBI" id="CHEBI:18420"/>
        <label>2</label>
    </ligand>
</feature>
<comment type="caution">
    <text evidence="9">Lacks conserved residue(s) required for the propagation of feature annotation.</text>
</comment>
<dbReference type="Gene3D" id="3.40.1030.10">
    <property type="entry name" value="Nucleoside phosphorylase/phosphoribosyltransferase catalytic domain"/>
    <property type="match status" value="1"/>
</dbReference>
<dbReference type="Proteomes" id="UP000578569">
    <property type="component" value="Unassembled WGS sequence"/>
</dbReference>
<sequence length="353" mass="36341">MLQTKIPPRQHLPLDRGPVPNPLPSLLSGEDLPAADAGHLFERLVLGKLQPAEIAGMLVALRMKGETAEEMIGAARALSAAAEPFDRPDYLFGDCCGTGGDGSGLINVSTAAAFVAAACGLPVAKHGNRSVSSKCGSADVLEALGCNLDVSAARARTLLDETGFCFLFAPAYHPGMKHAGPVRKQLAVPTVMNLLGPCINPARPRVQLMGVADPTVMRHIARTLQAQGVEEALVVHGSGLDEIALHGNTRAIRLSGGELTDLTIAPEDAGIEPAPLKVLAGGDAGENAARLRALLAGRGASADNDIVIINAAGLLMVAGLADDLRHGADMARDALLSGDAGRVLARYAEASHG</sequence>
<dbReference type="GO" id="GO:0005829">
    <property type="term" value="C:cytosol"/>
    <property type="evidence" value="ECO:0007669"/>
    <property type="project" value="TreeGrafter"/>
</dbReference>
<feature type="binding site" evidence="9">
    <location>
        <position position="241"/>
    </location>
    <ligand>
        <name>Mg(2+)</name>
        <dbReference type="ChEBI" id="CHEBI:18420"/>
        <label>2</label>
    </ligand>
</feature>
<dbReference type="NCBIfam" id="TIGR01245">
    <property type="entry name" value="trpD"/>
    <property type="match status" value="1"/>
</dbReference>
<keyword evidence="6 9" id="KW-0057">Aromatic amino acid biosynthesis</keyword>
<comment type="cofactor">
    <cofactor evidence="9">
        <name>Mg(2+)</name>
        <dbReference type="ChEBI" id="CHEBI:18420"/>
    </cofactor>
    <text evidence="9">Binds 2 magnesium ions per monomer.</text>
</comment>
<accession>A0A839Z2A3</accession>
<evidence type="ECO:0000256" key="6">
    <source>
        <dbReference type="ARBA" id="ARBA00023141"/>
    </source>
</evidence>
<evidence type="ECO:0000256" key="7">
    <source>
        <dbReference type="ARBA" id="ARBA00052328"/>
    </source>
</evidence>
<dbReference type="EMBL" id="JACICF010000002">
    <property type="protein sequence ID" value="MBB3764770.1"/>
    <property type="molecule type" value="Genomic_DNA"/>
</dbReference>
<feature type="binding site" evidence="9">
    <location>
        <position position="183"/>
    </location>
    <ligand>
        <name>anthranilate</name>
        <dbReference type="ChEBI" id="CHEBI:16567"/>
        <label>2</label>
    </ligand>
</feature>
<feature type="binding site" evidence="9">
    <location>
        <begin position="107"/>
        <end position="110"/>
    </location>
    <ligand>
        <name>5-phospho-alpha-D-ribose 1-diphosphate</name>
        <dbReference type="ChEBI" id="CHEBI:58017"/>
    </ligand>
</feature>
<keyword evidence="2 9" id="KW-0028">Amino-acid biosynthesis</keyword>
<dbReference type="GO" id="GO:0000162">
    <property type="term" value="P:L-tryptophan biosynthetic process"/>
    <property type="evidence" value="ECO:0007669"/>
    <property type="project" value="UniProtKB-UniRule"/>
</dbReference>
<feature type="domain" description="Glycosyl transferase family 3 N-terminal" evidence="12">
    <location>
        <begin position="26"/>
        <end position="81"/>
    </location>
</feature>
<feature type="binding site" evidence="9">
    <location>
        <position position="97"/>
    </location>
    <ligand>
        <name>5-phospho-alpha-D-ribose 1-diphosphate</name>
        <dbReference type="ChEBI" id="CHEBI:58017"/>
    </ligand>
</feature>
<comment type="pathway">
    <text evidence="1 9">Amino-acid biosynthesis; L-tryptophan biosynthesis; L-tryptophan from chorismate: step 2/5.</text>
</comment>
<keyword evidence="3 9" id="KW-0328">Glycosyltransferase</keyword>
<evidence type="ECO:0000313" key="14">
    <source>
        <dbReference type="Proteomes" id="UP000578569"/>
    </source>
</evidence>
<evidence type="ECO:0000256" key="1">
    <source>
        <dbReference type="ARBA" id="ARBA00004907"/>
    </source>
</evidence>
<comment type="caution">
    <text evidence="13">The sequence shown here is derived from an EMBL/GenBank/DDBJ whole genome shotgun (WGS) entry which is preliminary data.</text>
</comment>
<organism evidence="13 14">
    <name type="scientific">Sphingomicrobium lutaoense</name>
    <dbReference type="NCBI Taxonomy" id="515949"/>
    <lineage>
        <taxon>Bacteria</taxon>
        <taxon>Pseudomonadati</taxon>
        <taxon>Pseudomonadota</taxon>
        <taxon>Alphaproteobacteria</taxon>
        <taxon>Sphingomonadales</taxon>
        <taxon>Sphingomonadaceae</taxon>
        <taxon>Sphingomicrobium</taxon>
    </lineage>
</organism>
<dbReference type="Gene3D" id="1.20.970.10">
    <property type="entry name" value="Transferase, Pyrimidine Nucleoside Phosphorylase, Chain C"/>
    <property type="match status" value="1"/>
</dbReference>
<dbReference type="RefSeq" id="WP_183934142.1">
    <property type="nucleotide sequence ID" value="NZ_JACICF010000002.1"/>
</dbReference>
<dbReference type="InterPro" id="IPR005940">
    <property type="entry name" value="Anthranilate_Pribosyl_Tfrase"/>
</dbReference>
<feature type="binding site" evidence="9">
    <location>
        <position position="97"/>
    </location>
    <ligand>
        <name>anthranilate</name>
        <dbReference type="ChEBI" id="CHEBI:16567"/>
        <label>1</label>
    </ligand>
</feature>
<keyword evidence="4 9" id="KW-0808">Transferase</keyword>
<dbReference type="UniPathway" id="UPA00035">
    <property type="reaction ID" value="UER00041"/>
</dbReference>
<keyword evidence="5 9" id="KW-0822">Tryptophan biosynthesis</keyword>
<feature type="binding site" evidence="9">
    <location>
        <begin position="100"/>
        <end position="101"/>
    </location>
    <ligand>
        <name>5-phospho-alpha-D-ribose 1-diphosphate</name>
        <dbReference type="ChEBI" id="CHEBI:58017"/>
    </ligand>
</feature>
<evidence type="ECO:0000259" key="12">
    <source>
        <dbReference type="Pfam" id="PF02885"/>
    </source>
</evidence>
<reference evidence="13 14" key="1">
    <citation type="submission" date="2020-08" db="EMBL/GenBank/DDBJ databases">
        <title>Genomic Encyclopedia of Type Strains, Phase IV (KMG-IV): sequencing the most valuable type-strain genomes for metagenomic binning, comparative biology and taxonomic classification.</title>
        <authorList>
            <person name="Goeker M."/>
        </authorList>
    </citation>
    <scope>NUCLEOTIDE SEQUENCE [LARGE SCALE GENOMIC DNA]</scope>
    <source>
        <strain evidence="13 14">DSM 24194</strain>
    </source>
</reference>
<dbReference type="Pfam" id="PF02885">
    <property type="entry name" value="Glycos_trans_3N"/>
    <property type="match status" value="1"/>
</dbReference>
<dbReference type="InterPro" id="IPR017459">
    <property type="entry name" value="Glycosyl_Trfase_fam3_N_dom"/>
</dbReference>
<keyword evidence="14" id="KW-1185">Reference proteome</keyword>
<dbReference type="EC" id="2.4.2.18" evidence="9"/>
<dbReference type="SUPFAM" id="SSF47648">
    <property type="entry name" value="Nucleoside phosphorylase/phosphoribosyltransferase N-terminal domain"/>
    <property type="match status" value="1"/>
</dbReference>
<dbReference type="PANTHER" id="PTHR43285">
    <property type="entry name" value="ANTHRANILATE PHOSPHORIBOSYLTRANSFERASE"/>
    <property type="match status" value="1"/>
</dbReference>
<feature type="binding site" evidence="9">
    <location>
        <position position="137"/>
    </location>
    <ligand>
        <name>5-phospho-alpha-D-ribose 1-diphosphate</name>
        <dbReference type="ChEBI" id="CHEBI:58017"/>
    </ligand>
</feature>
<dbReference type="SUPFAM" id="SSF52418">
    <property type="entry name" value="Nucleoside phosphorylase/phosphoribosyltransferase catalytic domain"/>
    <property type="match status" value="1"/>
</dbReference>
<feature type="binding site" evidence="9">
    <location>
        <begin position="125"/>
        <end position="133"/>
    </location>
    <ligand>
        <name>5-phospho-alpha-D-ribose 1-diphosphate</name>
        <dbReference type="ChEBI" id="CHEBI:58017"/>
    </ligand>
</feature>
<keyword evidence="9" id="KW-0460">Magnesium</keyword>
<gene>
    <name evidence="9" type="primary">trpD</name>
    <name evidence="13" type="ORF">FHS50_001832</name>
</gene>
<evidence type="ECO:0000256" key="5">
    <source>
        <dbReference type="ARBA" id="ARBA00022822"/>
    </source>
</evidence>
<proteinExistence type="inferred from homology"/>
<feature type="binding site" evidence="9">
    <location>
        <position position="242"/>
    </location>
    <ligand>
        <name>Mg(2+)</name>
        <dbReference type="ChEBI" id="CHEBI:18420"/>
        <label>1</label>
    </ligand>
</feature>
<evidence type="ECO:0000256" key="8">
    <source>
        <dbReference type="ARBA" id="ARBA00061188"/>
    </source>
</evidence>
<comment type="similarity">
    <text evidence="9">Belongs to the anthranilate phosphoribosyltransferase family.</text>
</comment>
<feature type="region of interest" description="Disordered" evidence="10">
    <location>
        <begin position="1"/>
        <end position="28"/>
    </location>
</feature>
<dbReference type="InterPro" id="IPR035902">
    <property type="entry name" value="Nuc_phospho_transferase"/>
</dbReference>
<dbReference type="InterPro" id="IPR036320">
    <property type="entry name" value="Glycosyl_Trfase_fam3_N_dom_sf"/>
</dbReference>
<comment type="subunit">
    <text evidence="9">Homodimer.</text>
</comment>
<dbReference type="InterPro" id="IPR000312">
    <property type="entry name" value="Glycosyl_Trfase_fam3"/>
</dbReference>
<comment type="similarity">
    <text evidence="8">In the C-terminal section; belongs to the anthranilate phosphoribosyltransferase family.</text>
</comment>
<dbReference type="Pfam" id="PF00591">
    <property type="entry name" value="Glycos_transf_3"/>
    <property type="match status" value="1"/>
</dbReference>